<evidence type="ECO:0000313" key="23">
    <source>
        <dbReference type="EMBL" id="TCF58823.1"/>
    </source>
</evidence>
<dbReference type="FunFam" id="1.10.150.20:FF:000003">
    <property type="entry name" value="DNA polymerase I"/>
    <property type="match status" value="1"/>
</dbReference>
<dbReference type="InterPro" id="IPR020046">
    <property type="entry name" value="5-3_exonucl_a-hlix_arch_N"/>
</dbReference>
<evidence type="ECO:0000256" key="2">
    <source>
        <dbReference type="ARBA" id="ARBA00022679"/>
    </source>
</evidence>
<keyword evidence="7 15" id="KW-0378">Hydrolase</keyword>
<comment type="similarity">
    <text evidence="1 15">Belongs to the DNA polymerase type-A family.</text>
</comment>
<protein>
    <recommendedName>
        <fullName evidence="14 15">DNA polymerase I</fullName>
        <ecNumber evidence="14 15">2.7.7.7</ecNumber>
    </recommendedName>
</protein>
<evidence type="ECO:0000256" key="9">
    <source>
        <dbReference type="ARBA" id="ARBA00022932"/>
    </source>
</evidence>
<dbReference type="InterPro" id="IPR036279">
    <property type="entry name" value="5-3_exonuclease_C_sf"/>
</dbReference>
<keyword evidence="10 15" id="KW-0238">DNA-binding</keyword>
<evidence type="ECO:0000256" key="5">
    <source>
        <dbReference type="ARBA" id="ARBA00022722"/>
    </source>
</evidence>
<dbReference type="SUPFAM" id="SSF47807">
    <property type="entry name" value="5' to 3' exonuclease, C-terminal subdomain"/>
    <property type="match status" value="1"/>
</dbReference>
<comment type="function">
    <text evidence="15">In addition to polymerase activity, this DNA polymerase exhibits 5'-3' exonuclease activity.</text>
</comment>
<evidence type="ECO:0000313" key="28">
    <source>
        <dbReference type="Proteomes" id="UP000294241"/>
    </source>
</evidence>
<dbReference type="SMART" id="SM00279">
    <property type="entry name" value="HhH2"/>
    <property type="match status" value="1"/>
</dbReference>
<dbReference type="InterPro" id="IPR020045">
    <property type="entry name" value="DNA_polI_H3TH"/>
</dbReference>
<evidence type="ECO:0000256" key="11">
    <source>
        <dbReference type="ARBA" id="ARBA00023204"/>
    </source>
</evidence>
<proteinExistence type="inferred from homology"/>
<dbReference type="PANTHER" id="PTHR10133">
    <property type="entry name" value="DNA POLYMERASE I"/>
    <property type="match status" value="1"/>
</dbReference>
<keyword evidence="3 15" id="KW-0548">Nucleotidyltransferase</keyword>
<dbReference type="Pfam" id="PF02739">
    <property type="entry name" value="5_3_exonuc_N"/>
    <property type="match status" value="1"/>
</dbReference>
<dbReference type="Proteomes" id="UP000292478">
    <property type="component" value="Unassembled WGS sequence"/>
</dbReference>
<dbReference type="InterPro" id="IPR018320">
    <property type="entry name" value="DNA_polymerase_1"/>
</dbReference>
<gene>
    <name evidence="15" type="primary">polA</name>
    <name evidence="19" type="ORF">MCC10044_0718</name>
    <name evidence="20" type="ORF">MCC10076_0709</name>
    <name evidence="21" type="ORF">MCC10096_0692</name>
    <name evidence="22" type="ORF">MCC10100_0841</name>
    <name evidence="23" type="ORF">MCC10113_0706</name>
</gene>
<dbReference type="EMBL" id="SHRX01000011">
    <property type="protein sequence ID" value="TCE99586.1"/>
    <property type="molecule type" value="Genomic_DNA"/>
</dbReference>
<dbReference type="InterPro" id="IPR002298">
    <property type="entry name" value="DNA_polymerase_A"/>
</dbReference>
<dbReference type="Proteomes" id="UP000294241">
    <property type="component" value="Unassembled WGS sequence"/>
</dbReference>
<dbReference type="PROSITE" id="PS00447">
    <property type="entry name" value="DNA_POLYMERASE_A"/>
    <property type="match status" value="1"/>
</dbReference>
<dbReference type="SUPFAM" id="SSF56672">
    <property type="entry name" value="DNA/RNA polymerases"/>
    <property type="match status" value="1"/>
</dbReference>
<dbReference type="EMBL" id="SHQV01000009">
    <property type="protein sequence ID" value="TCE45162.1"/>
    <property type="molecule type" value="Genomic_DNA"/>
</dbReference>
<evidence type="ECO:0000256" key="1">
    <source>
        <dbReference type="ARBA" id="ARBA00007705"/>
    </source>
</evidence>
<comment type="catalytic activity">
    <reaction evidence="12 15">
        <text>DNA(n) + a 2'-deoxyribonucleoside 5'-triphosphate = DNA(n+1) + diphosphate</text>
        <dbReference type="Rhea" id="RHEA:22508"/>
        <dbReference type="Rhea" id="RHEA-COMP:17339"/>
        <dbReference type="Rhea" id="RHEA-COMP:17340"/>
        <dbReference type="ChEBI" id="CHEBI:33019"/>
        <dbReference type="ChEBI" id="CHEBI:61560"/>
        <dbReference type="ChEBI" id="CHEBI:173112"/>
        <dbReference type="EC" id="2.7.7.7"/>
    </reaction>
</comment>
<evidence type="ECO:0000256" key="14">
    <source>
        <dbReference type="NCBIfam" id="TIGR00593"/>
    </source>
</evidence>
<organism evidence="22 28">
    <name type="scientific">Bifidobacterium longum subsp. longum</name>
    <dbReference type="NCBI Taxonomy" id="1679"/>
    <lineage>
        <taxon>Bacteria</taxon>
        <taxon>Bacillati</taxon>
        <taxon>Actinomycetota</taxon>
        <taxon>Actinomycetes</taxon>
        <taxon>Bifidobacteriales</taxon>
        <taxon>Bifidobacteriaceae</taxon>
        <taxon>Bifidobacterium</taxon>
    </lineage>
</organism>
<comment type="caution">
    <text evidence="22">The sequence shown here is derived from an EMBL/GenBank/DDBJ whole genome shotgun (WGS) entry which is preliminary data.</text>
</comment>
<dbReference type="PANTHER" id="PTHR10133:SF27">
    <property type="entry name" value="DNA POLYMERASE NU"/>
    <property type="match status" value="1"/>
</dbReference>
<dbReference type="Gene3D" id="3.30.70.370">
    <property type="match status" value="1"/>
</dbReference>
<evidence type="ECO:0000256" key="12">
    <source>
        <dbReference type="ARBA" id="ARBA00049244"/>
    </source>
</evidence>
<name>A0A4R0U059_BIFLL</name>
<dbReference type="GO" id="GO:0006261">
    <property type="term" value="P:DNA-templated DNA replication"/>
    <property type="evidence" value="ECO:0007669"/>
    <property type="project" value="UniProtKB-UniRule"/>
</dbReference>
<keyword evidence="5" id="KW-0540">Nuclease</keyword>
<evidence type="ECO:0000313" key="24">
    <source>
        <dbReference type="Proteomes" id="UP000292478"/>
    </source>
</evidence>
<feature type="domain" description="5'-3' exonuclease" evidence="17">
    <location>
        <begin position="5"/>
        <end position="267"/>
    </location>
</feature>
<evidence type="ECO:0000259" key="17">
    <source>
        <dbReference type="SMART" id="SM00475"/>
    </source>
</evidence>
<evidence type="ECO:0000313" key="21">
    <source>
        <dbReference type="EMBL" id="TCF33179.1"/>
    </source>
</evidence>
<evidence type="ECO:0000256" key="13">
    <source>
        <dbReference type="ARBA" id="ARBA00053603"/>
    </source>
</evidence>
<dbReference type="Pfam" id="PF01367">
    <property type="entry name" value="5_3_exonuc"/>
    <property type="match status" value="1"/>
</dbReference>
<evidence type="ECO:0000313" key="27">
    <source>
        <dbReference type="Proteomes" id="UP000293319"/>
    </source>
</evidence>
<dbReference type="InterPro" id="IPR029060">
    <property type="entry name" value="PIN-like_dom_sf"/>
</dbReference>
<keyword evidence="2 15" id="KW-0808">Transferase</keyword>
<feature type="domain" description="DNA-directed DNA polymerase family A palm" evidence="18">
    <location>
        <begin position="706"/>
        <end position="913"/>
    </location>
</feature>
<dbReference type="InterPro" id="IPR002421">
    <property type="entry name" value="5-3_exonuclease"/>
</dbReference>
<dbReference type="Proteomes" id="UP000292932">
    <property type="component" value="Unassembled WGS sequence"/>
</dbReference>
<dbReference type="SMART" id="SM00482">
    <property type="entry name" value="POLAc"/>
    <property type="match status" value="1"/>
</dbReference>
<evidence type="ECO:0000256" key="4">
    <source>
        <dbReference type="ARBA" id="ARBA00022705"/>
    </source>
</evidence>
<evidence type="ECO:0000256" key="7">
    <source>
        <dbReference type="ARBA" id="ARBA00022801"/>
    </source>
</evidence>
<dbReference type="EMBL" id="SHSP01000006">
    <property type="protein sequence ID" value="TCF33179.1"/>
    <property type="molecule type" value="Genomic_DNA"/>
</dbReference>
<dbReference type="SUPFAM" id="SSF53098">
    <property type="entry name" value="Ribonuclease H-like"/>
    <property type="match status" value="1"/>
</dbReference>
<dbReference type="NCBIfam" id="NF004397">
    <property type="entry name" value="PRK05755.1"/>
    <property type="match status" value="1"/>
</dbReference>
<dbReference type="Proteomes" id="UP000293319">
    <property type="component" value="Unassembled WGS sequence"/>
</dbReference>
<evidence type="ECO:0000313" key="22">
    <source>
        <dbReference type="EMBL" id="TCF39916.1"/>
    </source>
</evidence>
<evidence type="ECO:0000256" key="3">
    <source>
        <dbReference type="ARBA" id="ARBA00022695"/>
    </source>
</evidence>
<dbReference type="AlphaFoldDB" id="A0A4R0U059"/>
<dbReference type="Pfam" id="PF00476">
    <property type="entry name" value="DNA_pol_A"/>
    <property type="match status" value="1"/>
</dbReference>
<reference evidence="24 25" key="1">
    <citation type="journal article" date="2018" name="Sci. Rep.">
        <title>Genomic diversity and distribution of Bifidobacterium longum subsp. longum across the human lifespan.</title>
        <authorList>
            <person name="Odamaki T."/>
            <person name="Bottacini F."/>
            <person name="Kato K."/>
            <person name="Mitsuyama E."/>
            <person name="Yoshida K."/>
            <person name="Horigome A."/>
            <person name="Xiao J.Z."/>
            <person name="van Sinderen D."/>
        </authorList>
    </citation>
    <scope>NUCLEOTIDE SEQUENCE [LARGE SCALE GENOMIC DNA]</scope>
    <source>
        <strain evidence="19 27">MCC10044</strain>
        <strain evidence="20 25">MCC10076</strain>
        <strain evidence="21 26">MCC10096</strain>
        <strain evidence="22 28">MCC10100</strain>
        <strain evidence="23 24">MCC10113</strain>
    </source>
</reference>
<evidence type="ECO:0000256" key="16">
    <source>
        <dbReference type="SAM" id="MobiDB-lite"/>
    </source>
</evidence>
<dbReference type="Gene3D" id="1.10.150.20">
    <property type="entry name" value="5' to 3' exonuclease, C-terminal subdomain"/>
    <property type="match status" value="2"/>
</dbReference>
<dbReference type="FunFam" id="3.40.50.1010:FF:000001">
    <property type="entry name" value="DNA polymerase I"/>
    <property type="match status" value="1"/>
</dbReference>
<dbReference type="CDD" id="cd09859">
    <property type="entry name" value="PIN_53EXO"/>
    <property type="match status" value="1"/>
</dbReference>
<evidence type="ECO:0000259" key="18">
    <source>
        <dbReference type="SMART" id="SM00482"/>
    </source>
</evidence>
<dbReference type="InterPro" id="IPR012337">
    <property type="entry name" value="RNaseH-like_sf"/>
</dbReference>
<dbReference type="SMART" id="SM00475">
    <property type="entry name" value="53EXOc"/>
    <property type="match status" value="1"/>
</dbReference>
<accession>A0A4R0U059</accession>
<dbReference type="CDD" id="cd08637">
    <property type="entry name" value="DNA_pol_A_pol_I_C"/>
    <property type="match status" value="1"/>
</dbReference>
<dbReference type="GO" id="GO:0003887">
    <property type="term" value="F:DNA-directed DNA polymerase activity"/>
    <property type="evidence" value="ECO:0007669"/>
    <property type="project" value="UniProtKB-UniRule"/>
</dbReference>
<evidence type="ECO:0000256" key="8">
    <source>
        <dbReference type="ARBA" id="ARBA00022839"/>
    </source>
</evidence>
<dbReference type="InterPro" id="IPR043502">
    <property type="entry name" value="DNA/RNA_pol_sf"/>
</dbReference>
<keyword evidence="8 15" id="KW-0269">Exonuclease</keyword>
<sequence length="950" mass="104388">MTVPTNETLLVVDGHSLAFRAFFALPVDNFSTSSGQATNAVWGFATMLAQVIDAEKPDHLGVAFDVKGGTFRNEMLPQYKGTREAAPEELLTQLPLIQRMLTALGVTYIEKPGFEGDDVIATLATMGDKAGYHTLVLSGDRDAFQLVDDNVTVLYPGHHFKDLKHMTPQSIIDKYKVTPAQYPDLAALRGETADNIPGVPGVGDGFAAKWINQFGSLDGICEHADEIGGKKGESLRANIDQVKLNRKVNALVRDVDLGVDIEDLTFGTVDVAQIDALFKELEFGPRTKSRVLKTFNTGAKASNTSGAGESTNNEQNEQDSSLDLNLPEPTSITAPEQFDEWVKAHRVEVKVPGEIADFTVSDYGDGSQRHAICGDAVGHAWTVAAWGDERPGRATAQAIAVATATSAAIVPLPITDTLRAQLARFLKSEHSRTIVHGYKELLHLLGAVDLDMDLPMFDTKLAGYLAQPDFHADSLKQAAEHFLDIHFTETEQPSQGTLDFDDDQVEEDPNEHRLRDLAIIRSLAVTLGPIIDEREQCWLMRAIELPVSRVLHGMERTGAKVDSVRLVSMRDQFAAEARQAQEMAWEYAGTEINLQSPKQLQKVLFEDMGLKPTKRTKSGSYTTNAAALQDLYVKSVDNERANGFLGALLRHREINKLKQIVQTLIDATNTSDERIHTTFEQTVAATGRLSSVDPNLQNIPNRNAAGREIRGVFVPGEGYEALMSCDYSQVELRIMADLSDDEALIEAFRSGADFHKYVASMVYKLPVDQITGDQRSHVKAMSYGLAYGLSTYGLAQQLKIAPREAEALKNRYFDTFGKVHDYLESLVANAREKGYTETIFGRRRYFPALHSTNRVAREAAERAALNAPIQGSAADIMKIAMIRAEQTLAEAHVKSRIILQIHDELVVEIAPGEGDQVTELVRNAMEHAVDLAVPLDVSCGIGSDWQLAAH</sequence>
<dbReference type="InterPro" id="IPR019760">
    <property type="entry name" value="DNA-dir_DNA_pol_A_CS"/>
</dbReference>
<keyword evidence="6 15" id="KW-0227">DNA damage</keyword>
<dbReference type="CDD" id="cd09898">
    <property type="entry name" value="H3TH_53EXO"/>
    <property type="match status" value="1"/>
</dbReference>
<evidence type="ECO:0000313" key="20">
    <source>
        <dbReference type="EMBL" id="TCE99586.1"/>
    </source>
</evidence>
<dbReference type="Gene3D" id="1.20.1060.10">
    <property type="entry name" value="Taq DNA Polymerase, Chain T, domain 4"/>
    <property type="match status" value="1"/>
</dbReference>
<dbReference type="Gene3D" id="3.40.50.1010">
    <property type="entry name" value="5'-nuclease"/>
    <property type="match status" value="1"/>
</dbReference>
<dbReference type="InterPro" id="IPR008918">
    <property type="entry name" value="HhH2"/>
</dbReference>
<evidence type="ECO:0000256" key="15">
    <source>
        <dbReference type="RuleBase" id="RU004460"/>
    </source>
</evidence>
<dbReference type="GO" id="GO:0006302">
    <property type="term" value="P:double-strand break repair"/>
    <property type="evidence" value="ECO:0007669"/>
    <property type="project" value="TreeGrafter"/>
</dbReference>
<dbReference type="Proteomes" id="UP000292751">
    <property type="component" value="Unassembled WGS sequence"/>
</dbReference>
<evidence type="ECO:0000256" key="10">
    <source>
        <dbReference type="ARBA" id="ARBA00023125"/>
    </source>
</evidence>
<dbReference type="InterPro" id="IPR036397">
    <property type="entry name" value="RNaseH_sf"/>
</dbReference>
<dbReference type="EMBL" id="SHTC01000012">
    <property type="protein sequence ID" value="TCF58823.1"/>
    <property type="molecule type" value="Genomic_DNA"/>
</dbReference>
<dbReference type="GO" id="GO:0003677">
    <property type="term" value="F:DNA binding"/>
    <property type="evidence" value="ECO:0007669"/>
    <property type="project" value="UniProtKB-UniRule"/>
</dbReference>
<keyword evidence="4 15" id="KW-0235">DNA replication</keyword>
<dbReference type="SUPFAM" id="SSF88723">
    <property type="entry name" value="PIN domain-like"/>
    <property type="match status" value="1"/>
</dbReference>
<dbReference type="InterPro" id="IPR001098">
    <property type="entry name" value="DNA-dir_DNA_pol_A_palm_dom"/>
</dbReference>
<comment type="function">
    <text evidence="13">In addition to polymerase activity, this DNA polymerase exhibits 3'-5' and 5'-3' exonuclease activity.</text>
</comment>
<dbReference type="Gene3D" id="3.30.420.10">
    <property type="entry name" value="Ribonuclease H-like superfamily/Ribonuclease H"/>
    <property type="match status" value="1"/>
</dbReference>
<evidence type="ECO:0000313" key="19">
    <source>
        <dbReference type="EMBL" id="TCE45162.1"/>
    </source>
</evidence>
<evidence type="ECO:0000313" key="26">
    <source>
        <dbReference type="Proteomes" id="UP000292932"/>
    </source>
</evidence>
<dbReference type="PRINTS" id="PR00868">
    <property type="entry name" value="DNAPOLI"/>
</dbReference>
<dbReference type="EC" id="2.7.7.7" evidence="14 15"/>
<keyword evidence="11 15" id="KW-0234">DNA repair</keyword>
<dbReference type="EMBL" id="SHST01000021">
    <property type="protein sequence ID" value="TCF39916.1"/>
    <property type="molecule type" value="Genomic_DNA"/>
</dbReference>
<dbReference type="FunFam" id="1.10.150.20:FF:000002">
    <property type="entry name" value="DNA polymerase I"/>
    <property type="match status" value="1"/>
</dbReference>
<evidence type="ECO:0000256" key="6">
    <source>
        <dbReference type="ARBA" id="ARBA00022763"/>
    </source>
</evidence>
<dbReference type="NCBIfam" id="TIGR00593">
    <property type="entry name" value="pola"/>
    <property type="match status" value="1"/>
</dbReference>
<evidence type="ECO:0000313" key="25">
    <source>
        <dbReference type="Proteomes" id="UP000292751"/>
    </source>
</evidence>
<dbReference type="GO" id="GO:0008409">
    <property type="term" value="F:5'-3' exonuclease activity"/>
    <property type="evidence" value="ECO:0007669"/>
    <property type="project" value="UniProtKB-UniRule"/>
</dbReference>
<dbReference type="CDD" id="cd06140">
    <property type="entry name" value="DNA_polA_I_Bacillus_like_exo"/>
    <property type="match status" value="1"/>
</dbReference>
<feature type="region of interest" description="Disordered" evidence="16">
    <location>
        <begin position="299"/>
        <end position="330"/>
    </location>
</feature>
<reference evidence="22" key="2">
    <citation type="submission" date="2019-02" db="EMBL/GenBank/DDBJ databases">
        <authorList>
            <person name="Odamaki T."/>
        </authorList>
    </citation>
    <scope>NUCLEOTIDE SEQUENCE</scope>
    <source>
        <strain evidence="19">MCC10044</strain>
        <strain evidence="20">MCC10076</strain>
        <strain evidence="21">MCC10096</strain>
        <strain evidence="22">MCC10100</strain>
        <strain evidence="23">MCC10113</strain>
    </source>
</reference>
<keyword evidence="9 15" id="KW-0239">DNA-directed DNA polymerase</keyword>